<name>A0A7G6RN95_RHILV</name>
<dbReference type="Proteomes" id="UP000515518">
    <property type="component" value="Plasmid p_1"/>
</dbReference>
<reference evidence="2" key="1">
    <citation type="journal article" date="2020" name="Mol. Plant Microbe">
        <title>Rhizobial microsymbionts of the narrowly endemic Oxytropis species growing in Kamchatka are characterized by significant genetic diversity and possess a set of genes that are associated with T3SS and T6SS secretion systems and can affect the development of symbiosis.</title>
        <authorList>
            <person name="Safronova V."/>
            <person name="Guro P."/>
            <person name="Sazanova A."/>
            <person name="Kuznetsova I."/>
            <person name="Belimov A."/>
            <person name="Yakubov V."/>
            <person name="Chirak E."/>
            <person name="Afonin A."/>
            <person name="Gogolev Y."/>
            <person name="Andronov E."/>
            <person name="Tikhonovich I."/>
        </authorList>
    </citation>
    <scope>NUCLEOTIDE SEQUENCE [LARGE SCALE GENOMIC DNA]</scope>
    <source>
        <strain evidence="2">RCAM0610</strain>
        <plasmid evidence="2">p_1</plasmid>
    </source>
</reference>
<dbReference type="EMBL" id="CP050552">
    <property type="protein sequence ID" value="QND43727.1"/>
    <property type="molecule type" value="Genomic_DNA"/>
</dbReference>
<gene>
    <name evidence="1" type="ORF">HB770_33855</name>
</gene>
<keyword evidence="1" id="KW-0614">Plasmid</keyword>
<dbReference type="AlphaFoldDB" id="A0A7G6RN95"/>
<sequence length="49" mass="5023">MDPALSNAAQPGCSSIALAITPGFPERIIFPEAIKDFSSATTLAAAPYV</sequence>
<evidence type="ECO:0000313" key="1">
    <source>
        <dbReference type="EMBL" id="QND43727.1"/>
    </source>
</evidence>
<proteinExistence type="predicted"/>
<organism evidence="1 2">
    <name type="scientific">Rhizobium leguminosarum bv. viciae</name>
    <dbReference type="NCBI Taxonomy" id="387"/>
    <lineage>
        <taxon>Bacteria</taxon>
        <taxon>Pseudomonadati</taxon>
        <taxon>Pseudomonadota</taxon>
        <taxon>Alphaproteobacteria</taxon>
        <taxon>Hyphomicrobiales</taxon>
        <taxon>Rhizobiaceae</taxon>
        <taxon>Rhizobium/Agrobacterium group</taxon>
        <taxon>Rhizobium</taxon>
    </lineage>
</organism>
<accession>A0A7G6RN95</accession>
<evidence type="ECO:0000313" key="2">
    <source>
        <dbReference type="Proteomes" id="UP000515518"/>
    </source>
</evidence>
<geneLocation type="plasmid" evidence="1 2">
    <name>p_1</name>
</geneLocation>
<protein>
    <submittedName>
        <fullName evidence="1">Uncharacterized protein</fullName>
    </submittedName>
</protein>